<protein>
    <submittedName>
        <fullName evidence="1">Uncharacterized protein</fullName>
    </submittedName>
</protein>
<name>A0A846MIX2_9BACL</name>
<dbReference type="RefSeq" id="WP_166910521.1">
    <property type="nucleotide sequence ID" value="NZ_JAASRS010000001.1"/>
</dbReference>
<gene>
    <name evidence="1" type="ORF">BDD39_002088</name>
</gene>
<sequence length="283" mass="31774">MDLKRKVWLDFIPYAKRLFSGGRNDIWQNPDTFLSVYSQGQGLLRSDVLNIPVGEVYVRLLERESGLVEEWAGKRPTFSLKKLLALDEPREFLREVLAGLQNLYRGVQPIVLTLPSPQKWLQWLHTKVRPGQEISINSDDVEAAAMYLAEYVRAFSTSGLAAVVLEEPADPVIQHKEAIPLYQPIVNLANHYQWSVGISLSGATVEFSEGDNEVDFYLMSNADPAAISGYWEKGFNIGGGLNRDFWSGEQNVPPLSDSGFAYGEIPEEAEPEMVLSQLQKLRS</sequence>
<accession>A0A846MIX2</accession>
<dbReference type="AlphaFoldDB" id="A0A846MIX2"/>
<reference evidence="1 2" key="1">
    <citation type="submission" date="2020-03" db="EMBL/GenBank/DDBJ databases">
        <title>Genomic Encyclopedia of Archaeal and Bacterial Type Strains, Phase II (KMG-II): from individual species to whole genera.</title>
        <authorList>
            <person name="Goeker M."/>
        </authorList>
    </citation>
    <scope>NUCLEOTIDE SEQUENCE [LARGE SCALE GENOMIC DNA]</scope>
    <source>
        <strain evidence="1 2">DSM 4749</strain>
    </source>
</reference>
<dbReference type="Proteomes" id="UP000532769">
    <property type="component" value="Unassembled WGS sequence"/>
</dbReference>
<evidence type="ECO:0000313" key="2">
    <source>
        <dbReference type="Proteomes" id="UP000532769"/>
    </source>
</evidence>
<organism evidence="1 2">
    <name type="scientific">Saccharococcus thermophilus</name>
    <dbReference type="NCBI Taxonomy" id="29396"/>
    <lineage>
        <taxon>Bacteria</taxon>
        <taxon>Bacillati</taxon>
        <taxon>Bacillota</taxon>
        <taxon>Bacilli</taxon>
        <taxon>Bacillales</taxon>
        <taxon>Anoxybacillaceae</taxon>
        <taxon>Saccharococcus</taxon>
    </lineage>
</organism>
<comment type="caution">
    <text evidence="1">The sequence shown here is derived from an EMBL/GenBank/DDBJ whole genome shotgun (WGS) entry which is preliminary data.</text>
</comment>
<evidence type="ECO:0000313" key="1">
    <source>
        <dbReference type="EMBL" id="NIK15578.1"/>
    </source>
</evidence>
<dbReference type="EMBL" id="JAASRS010000001">
    <property type="protein sequence ID" value="NIK15578.1"/>
    <property type="molecule type" value="Genomic_DNA"/>
</dbReference>
<keyword evidence="2" id="KW-1185">Reference proteome</keyword>
<proteinExistence type="predicted"/>